<evidence type="ECO:0000256" key="1">
    <source>
        <dbReference type="SAM" id="Phobius"/>
    </source>
</evidence>
<dbReference type="AlphaFoldDB" id="A0A9D9E2E5"/>
<feature type="transmembrane region" description="Helical" evidence="1">
    <location>
        <begin position="60"/>
        <end position="80"/>
    </location>
</feature>
<reference evidence="2" key="1">
    <citation type="submission" date="2020-10" db="EMBL/GenBank/DDBJ databases">
        <authorList>
            <person name="Gilroy R."/>
        </authorList>
    </citation>
    <scope>NUCLEOTIDE SEQUENCE</scope>
    <source>
        <strain evidence="2">7293</strain>
    </source>
</reference>
<proteinExistence type="predicted"/>
<accession>A0A9D9E2E5</accession>
<keyword evidence="1" id="KW-0812">Transmembrane</keyword>
<keyword evidence="1" id="KW-1133">Transmembrane helix</keyword>
<name>A0A9D9E2E5_9SPIO</name>
<evidence type="ECO:0000313" key="2">
    <source>
        <dbReference type="EMBL" id="MBO8437128.1"/>
    </source>
</evidence>
<comment type="caution">
    <text evidence="2">The sequence shown here is derived from an EMBL/GenBank/DDBJ whole genome shotgun (WGS) entry which is preliminary data.</text>
</comment>
<dbReference type="Proteomes" id="UP000823615">
    <property type="component" value="Unassembled WGS sequence"/>
</dbReference>
<organism evidence="2 3">
    <name type="scientific">Candidatus Ornithospirochaeta stercoripullorum</name>
    <dbReference type="NCBI Taxonomy" id="2840899"/>
    <lineage>
        <taxon>Bacteria</taxon>
        <taxon>Pseudomonadati</taxon>
        <taxon>Spirochaetota</taxon>
        <taxon>Spirochaetia</taxon>
        <taxon>Spirochaetales</taxon>
        <taxon>Spirochaetaceae</taxon>
        <taxon>Spirochaetaceae incertae sedis</taxon>
        <taxon>Candidatus Ornithospirochaeta</taxon>
    </lineage>
</organism>
<protein>
    <submittedName>
        <fullName evidence="2">Uncharacterized protein</fullName>
    </submittedName>
</protein>
<gene>
    <name evidence="2" type="ORF">IAA97_09150</name>
</gene>
<evidence type="ECO:0000313" key="3">
    <source>
        <dbReference type="Proteomes" id="UP000823615"/>
    </source>
</evidence>
<keyword evidence="1" id="KW-0472">Membrane</keyword>
<sequence length="134" mass="15632">MENKNTETFDNLILQIKKKEEEMNGYLLHLEWIIGTISVISFIIILLTATYFILDYNVPLAVTLIIIAFLILFFGVYHALKIEKDAGYYECRHCHHRYVPSMSAVFKAPHIGRTRYMRCPSCGKKTWQTKVLSK</sequence>
<dbReference type="EMBL" id="JADIMT010000103">
    <property type="protein sequence ID" value="MBO8437128.1"/>
    <property type="molecule type" value="Genomic_DNA"/>
</dbReference>
<feature type="transmembrane region" description="Helical" evidence="1">
    <location>
        <begin position="26"/>
        <end position="54"/>
    </location>
</feature>
<reference evidence="2" key="2">
    <citation type="journal article" date="2021" name="PeerJ">
        <title>Extensive microbial diversity within the chicken gut microbiome revealed by metagenomics and culture.</title>
        <authorList>
            <person name="Gilroy R."/>
            <person name="Ravi A."/>
            <person name="Getino M."/>
            <person name="Pursley I."/>
            <person name="Horton D.L."/>
            <person name="Alikhan N.F."/>
            <person name="Baker D."/>
            <person name="Gharbi K."/>
            <person name="Hall N."/>
            <person name="Watson M."/>
            <person name="Adriaenssens E.M."/>
            <person name="Foster-Nyarko E."/>
            <person name="Jarju S."/>
            <person name="Secka A."/>
            <person name="Antonio M."/>
            <person name="Oren A."/>
            <person name="Chaudhuri R.R."/>
            <person name="La Ragione R."/>
            <person name="Hildebrand F."/>
            <person name="Pallen M.J."/>
        </authorList>
    </citation>
    <scope>NUCLEOTIDE SEQUENCE</scope>
    <source>
        <strain evidence="2">7293</strain>
    </source>
</reference>